<feature type="signal peptide" evidence="2">
    <location>
        <begin position="1"/>
        <end position="20"/>
    </location>
</feature>
<evidence type="ECO:0000256" key="1">
    <source>
        <dbReference type="SAM" id="Phobius"/>
    </source>
</evidence>
<dbReference type="Proteomes" id="UP000070089">
    <property type="component" value="Unassembled WGS sequence"/>
</dbReference>
<organism evidence="3 4">
    <name type="scientific">Giardia duodenalis assemblage B</name>
    <dbReference type="NCBI Taxonomy" id="1394984"/>
    <lineage>
        <taxon>Eukaryota</taxon>
        <taxon>Metamonada</taxon>
        <taxon>Diplomonadida</taxon>
        <taxon>Hexamitidae</taxon>
        <taxon>Giardiinae</taxon>
        <taxon>Giardia</taxon>
    </lineage>
</organism>
<feature type="chain" id="PRO_5007800116" evidence="2">
    <location>
        <begin position="21"/>
        <end position="606"/>
    </location>
</feature>
<name>A0A132NYL5_GIAIN</name>
<proteinExistence type="predicted"/>
<dbReference type="AlphaFoldDB" id="A0A132NYL5"/>
<evidence type="ECO:0000313" key="4">
    <source>
        <dbReference type="Proteomes" id="UP000070089"/>
    </source>
</evidence>
<dbReference type="EMBL" id="JXTI01000014">
    <property type="protein sequence ID" value="KWX15155.1"/>
    <property type="molecule type" value="Genomic_DNA"/>
</dbReference>
<evidence type="ECO:0000313" key="3">
    <source>
        <dbReference type="EMBL" id="KWX15155.1"/>
    </source>
</evidence>
<keyword evidence="1" id="KW-0812">Transmembrane</keyword>
<reference evidence="3 4" key="1">
    <citation type="journal article" date="2015" name="Mol. Biochem. Parasitol.">
        <title>Identification of polymorphic genes for use in assemblage B genotyping assays through comparative genomics of multiple assemblage B Giardia duodenalis isolates.</title>
        <authorList>
            <person name="Wielinga C."/>
            <person name="Thompson R.C."/>
            <person name="Monis P."/>
            <person name="Ryan U."/>
        </authorList>
    </citation>
    <scope>NUCLEOTIDE SEQUENCE [LARGE SCALE GENOMIC DNA]</scope>
    <source>
        <strain evidence="3 4">BAH15c1</strain>
    </source>
</reference>
<sequence length="606" mass="67779">MLVLTMHIALTLFFLGVVIGDFSSCFLDNSSLQVDLQNNAFILKLWKSEQRVSRQQANRLVLQTIDDIYASTGNDCLVYSKGFNVTLSNEYLSMKATQKEAPADEVTLAFSCPFDEFTCRGLAAEIVSFKYTLSLQFSDTVVEFSKNIKSITIISYDHSRCWESPYIMYNINADYDPTYLCIIAQPSTCDFPTNLATSSATALISVKANNSQTLLATISVTPVDKSDSDIASKIGKLPLDLLFTEPYVYSSTSYFCCICDLLPTADQQENCSLQIATISKNVDLSATLSYKSSYQNGDVLVSTTIYTSTTSYKTARYGNCFLDPQVWLYPNAVQIQLTPSPLRGSGNCKNPIGLSSTSMRIDLVNSINYTQMVSQVVPLNSFSWEKNTYWLFCETEDCYNMLQAVQENTIQLQVMQYVSFLSDSNEILDTVIIAASSYNVTCLNEVRISLSEHSLKILFTLNTRSCLPLQDTLSQRSFYRVTFYESSSASVATQNFTMKGRMTNTIKDYTVGQEVPMTCTNIDVSYTSMTCSEFFSWMKSAAKKKTLVATIIYGDFVYTITKIYYNGSGYLIGLTISLAVVIAIGASVYTYLSMRRFMRVISKLTM</sequence>
<keyword evidence="2" id="KW-0732">Signal</keyword>
<protein>
    <submittedName>
        <fullName evidence="3">Uncharacterized protein</fullName>
    </submittedName>
</protein>
<gene>
    <name evidence="3" type="ORF">QR46_0866</name>
</gene>
<dbReference type="OrthoDB" id="10255207at2759"/>
<keyword evidence="1" id="KW-1133">Transmembrane helix</keyword>
<accession>A0A132NYL5</accession>
<feature type="transmembrane region" description="Helical" evidence="1">
    <location>
        <begin position="570"/>
        <end position="592"/>
    </location>
</feature>
<comment type="caution">
    <text evidence="3">The sequence shown here is derived from an EMBL/GenBank/DDBJ whole genome shotgun (WGS) entry which is preliminary data.</text>
</comment>
<keyword evidence="1" id="KW-0472">Membrane</keyword>
<dbReference type="VEuPathDB" id="GiardiaDB:QR46_0866"/>
<evidence type="ECO:0000256" key="2">
    <source>
        <dbReference type="SAM" id="SignalP"/>
    </source>
</evidence>